<dbReference type="InterPro" id="IPR011332">
    <property type="entry name" value="Ribosomal_zn-bd"/>
</dbReference>
<keyword evidence="6" id="KW-0687">Ribonucleoprotein</keyword>
<evidence type="ECO:0000313" key="8">
    <source>
        <dbReference type="EMBL" id="OAE26602.1"/>
    </source>
</evidence>
<keyword evidence="9" id="KW-1185">Reference proteome</keyword>
<dbReference type="Gene3D" id="2.20.25.30">
    <property type="match status" value="1"/>
</dbReference>
<proteinExistence type="inferred from homology"/>
<keyword evidence="2" id="KW-0479">Metal-binding</keyword>
<sequence>MSATPVDGQNPSIVMNEESLSDKKSSTPKYFYEFCGKLAVKRKAVGIWNCKDCGKVKAGGAYTLNTASAVTIRSTIRRLREQTENKLISLNDGQQRIIPDVLHVHPGRGGTSKGYRYSEKTLRLLRGDLSNLCLLRFTIIRHQLFRLLSKKVLLPFALYHKLHRLIQFAVLHPTTLPAGRSPAVGEFSPVTPPGVINHLEWYRTFHFLLSLIRFATSSTYWTG</sequence>
<keyword evidence="5" id="KW-0689">Ribosomal protein</keyword>
<comment type="similarity">
    <text evidence="1">Belongs to the eukaryotic ribosomal protein eL43 family.</text>
</comment>
<organism evidence="8 9">
    <name type="scientific">Marchantia polymorpha subsp. ruderalis</name>
    <dbReference type="NCBI Taxonomy" id="1480154"/>
    <lineage>
        <taxon>Eukaryota</taxon>
        <taxon>Viridiplantae</taxon>
        <taxon>Streptophyta</taxon>
        <taxon>Embryophyta</taxon>
        <taxon>Marchantiophyta</taxon>
        <taxon>Marchantiopsida</taxon>
        <taxon>Marchantiidae</taxon>
        <taxon>Marchantiales</taxon>
        <taxon>Marchantiaceae</taxon>
        <taxon>Marchantia</taxon>
    </lineage>
</organism>
<evidence type="ECO:0000256" key="6">
    <source>
        <dbReference type="ARBA" id="ARBA00023274"/>
    </source>
</evidence>
<feature type="compositionally biased region" description="Polar residues" evidence="7">
    <location>
        <begin position="1"/>
        <end position="13"/>
    </location>
</feature>
<accession>A0A176W2E3</accession>
<keyword evidence="4" id="KW-0862">Zinc</keyword>
<dbReference type="InterPro" id="IPR011331">
    <property type="entry name" value="Ribosomal_eL37/eL43"/>
</dbReference>
<dbReference type="EMBL" id="LVLJ01002146">
    <property type="protein sequence ID" value="OAE26602.1"/>
    <property type="molecule type" value="Genomic_DNA"/>
</dbReference>
<gene>
    <name evidence="8" type="ORF">AXG93_4542s1230</name>
</gene>
<dbReference type="GO" id="GO:0008270">
    <property type="term" value="F:zinc ion binding"/>
    <property type="evidence" value="ECO:0007669"/>
    <property type="project" value="UniProtKB-KW"/>
</dbReference>
<keyword evidence="3" id="KW-0863">Zinc-finger</keyword>
<reference evidence="8" key="1">
    <citation type="submission" date="2016-03" db="EMBL/GenBank/DDBJ databases">
        <title>Mechanisms controlling the formation of the plant cell surface in tip-growing cells are functionally conserved among land plants.</title>
        <authorList>
            <person name="Honkanen S."/>
            <person name="Jones V.A."/>
            <person name="Morieri G."/>
            <person name="Champion C."/>
            <person name="Hetherington A.J."/>
            <person name="Kelly S."/>
            <person name="Saint-Marcoux D."/>
            <person name="Proust H."/>
            <person name="Prescott H."/>
            <person name="Dolan L."/>
        </authorList>
    </citation>
    <scope>NUCLEOTIDE SEQUENCE [LARGE SCALE GENOMIC DNA]</scope>
    <source>
        <tissue evidence="8">Whole gametophyte</tissue>
    </source>
</reference>
<evidence type="ECO:0000256" key="5">
    <source>
        <dbReference type="ARBA" id="ARBA00022980"/>
    </source>
</evidence>
<dbReference type="PANTHER" id="PTHR48149:SF1">
    <property type="entry name" value="LARGE RIBOSOMAL SUBUNIT PROTEIN EL43Y"/>
    <property type="match status" value="1"/>
</dbReference>
<dbReference type="Proteomes" id="UP000077202">
    <property type="component" value="Unassembled WGS sequence"/>
</dbReference>
<evidence type="ECO:0000256" key="2">
    <source>
        <dbReference type="ARBA" id="ARBA00022723"/>
    </source>
</evidence>
<dbReference type="InterPro" id="IPR002674">
    <property type="entry name" value="Ribosomal_eL43"/>
</dbReference>
<name>A0A176W2E3_MARPO</name>
<evidence type="ECO:0008006" key="10">
    <source>
        <dbReference type="Google" id="ProtNLM"/>
    </source>
</evidence>
<dbReference type="PANTHER" id="PTHR48149">
    <property type="entry name" value="60S RIBOSOMAL PROTEIN L37A-2"/>
    <property type="match status" value="1"/>
</dbReference>
<dbReference type="SUPFAM" id="SSF57829">
    <property type="entry name" value="Zn-binding ribosomal proteins"/>
    <property type="match status" value="1"/>
</dbReference>
<dbReference type="GO" id="GO:0006412">
    <property type="term" value="P:translation"/>
    <property type="evidence" value="ECO:0007669"/>
    <property type="project" value="InterPro"/>
</dbReference>
<protein>
    <recommendedName>
        <fullName evidence="10">60S ribosomal protein L37a</fullName>
    </recommendedName>
</protein>
<dbReference type="AlphaFoldDB" id="A0A176W2E3"/>
<evidence type="ECO:0000256" key="4">
    <source>
        <dbReference type="ARBA" id="ARBA00022833"/>
    </source>
</evidence>
<dbReference type="Pfam" id="PF01780">
    <property type="entry name" value="Ribosomal_L37ae"/>
    <property type="match status" value="1"/>
</dbReference>
<evidence type="ECO:0000313" key="9">
    <source>
        <dbReference type="Proteomes" id="UP000077202"/>
    </source>
</evidence>
<comment type="caution">
    <text evidence="8">The sequence shown here is derived from an EMBL/GenBank/DDBJ whole genome shotgun (WGS) entry which is preliminary data.</text>
</comment>
<dbReference type="GO" id="GO:1990904">
    <property type="term" value="C:ribonucleoprotein complex"/>
    <property type="evidence" value="ECO:0007669"/>
    <property type="project" value="UniProtKB-KW"/>
</dbReference>
<evidence type="ECO:0000256" key="3">
    <source>
        <dbReference type="ARBA" id="ARBA00022771"/>
    </source>
</evidence>
<dbReference type="GO" id="GO:0003735">
    <property type="term" value="F:structural constituent of ribosome"/>
    <property type="evidence" value="ECO:0007669"/>
    <property type="project" value="InterPro"/>
</dbReference>
<evidence type="ECO:0000256" key="7">
    <source>
        <dbReference type="SAM" id="MobiDB-lite"/>
    </source>
</evidence>
<feature type="region of interest" description="Disordered" evidence="7">
    <location>
        <begin position="1"/>
        <end position="20"/>
    </location>
</feature>
<dbReference type="GO" id="GO:0005840">
    <property type="term" value="C:ribosome"/>
    <property type="evidence" value="ECO:0007669"/>
    <property type="project" value="UniProtKB-KW"/>
</dbReference>
<evidence type="ECO:0000256" key="1">
    <source>
        <dbReference type="ARBA" id="ARBA00008672"/>
    </source>
</evidence>